<feature type="chain" id="PRO_5025597917" description="Glutathione hydrolase" evidence="4">
    <location>
        <begin position="21"/>
        <end position="552"/>
    </location>
</feature>
<comment type="catalytic activity">
    <reaction evidence="3">
        <text>an S-substituted glutathione + H2O = an S-substituted L-cysteinylglycine + L-glutamate</text>
        <dbReference type="Rhea" id="RHEA:59468"/>
        <dbReference type="ChEBI" id="CHEBI:15377"/>
        <dbReference type="ChEBI" id="CHEBI:29985"/>
        <dbReference type="ChEBI" id="CHEBI:90779"/>
        <dbReference type="ChEBI" id="CHEBI:143103"/>
        <dbReference type="EC" id="3.4.19.13"/>
    </reaction>
</comment>
<evidence type="ECO:0000256" key="1">
    <source>
        <dbReference type="PIRSR" id="PIRSR600101-1"/>
    </source>
</evidence>
<dbReference type="Gene3D" id="3.60.20.40">
    <property type="match status" value="1"/>
</dbReference>
<evidence type="ECO:0000256" key="2">
    <source>
        <dbReference type="PIRSR" id="PIRSR600101-2"/>
    </source>
</evidence>
<dbReference type="EMBL" id="MU005962">
    <property type="protein sequence ID" value="KAF2863187.1"/>
    <property type="molecule type" value="Genomic_DNA"/>
</dbReference>
<sequence>MRLLLLALLAVVSALPSKRARHGGVASENKMCSRIGADVMRDGGNAADAIVASTLCIGVVSMYHSGIGGGGFVLVRDSKNKTEFIDFRETAPAASTENMYNNNIDASVTGGLAVGVPGELRGLAMLHERHGCLPWKRLVMPAVHLARDGFEVNADLANVMDSKTKSLGYDFLVNDPSWAIDFAPNGTRVGLGDWMTRKRYSDTLEDVALRGVDAFYTGARARALVAAANATGGIITMADLKNYTVEIREPATIDYRGFRIHSGTAPSSGAVALSVMKIIEGFNGMGRASQINMSTHRLDEAMRFAYGQRAELGDPAFVANMTAFQQYMLSDTIAKSIRAKIQPKTQNVSVYDPPGLESLPTAGTSALVAADDSGLAVALTTTVNLYFGSLVMVPETGVVLNDEMNDFSVPGESNQFGYIPTPNNFIRPGKRPLSSISTTIVEKDGRPFFVTAAAGGSRIITSTVQQLWYVLDYGLTAAEALAKPRLHDQLIPNQVSFEWAYDNSTVADMIARGHNVTWVAPGFSTQQSVKITSNGFEAAGEPRQASSGGAVA</sequence>
<evidence type="ECO:0000256" key="3">
    <source>
        <dbReference type="RuleBase" id="RU368068"/>
    </source>
</evidence>
<keyword evidence="3" id="KW-0808">Transferase</keyword>
<dbReference type="UniPathway" id="UPA00204"/>
<comment type="function">
    <text evidence="3">Cleaves the gamma-glutamyl peptide bond of glutathione and glutathione conjugates.</text>
</comment>
<dbReference type="PANTHER" id="PTHR11686">
    <property type="entry name" value="GAMMA GLUTAMYL TRANSPEPTIDASE"/>
    <property type="match status" value="1"/>
</dbReference>
<proteinExistence type="predicted"/>
<keyword evidence="4" id="KW-0732">Signal</keyword>
<organism evidence="5 6">
    <name type="scientific">Piedraia hortae CBS 480.64</name>
    <dbReference type="NCBI Taxonomy" id="1314780"/>
    <lineage>
        <taxon>Eukaryota</taxon>
        <taxon>Fungi</taxon>
        <taxon>Dikarya</taxon>
        <taxon>Ascomycota</taxon>
        <taxon>Pezizomycotina</taxon>
        <taxon>Dothideomycetes</taxon>
        <taxon>Dothideomycetidae</taxon>
        <taxon>Capnodiales</taxon>
        <taxon>Piedraiaceae</taxon>
        <taxon>Piedraia</taxon>
    </lineage>
</organism>
<feature type="binding site" evidence="2">
    <location>
        <position position="456"/>
    </location>
    <ligand>
        <name>L-glutamate</name>
        <dbReference type="ChEBI" id="CHEBI:29985"/>
    </ligand>
</feature>
<feature type="binding site" evidence="2">
    <location>
        <begin position="382"/>
        <end position="384"/>
    </location>
    <ligand>
        <name>L-glutamate</name>
        <dbReference type="ChEBI" id="CHEBI:29985"/>
    </ligand>
</feature>
<gene>
    <name evidence="5" type="ORF">K470DRAFT_280447</name>
</gene>
<dbReference type="Gene3D" id="1.10.246.130">
    <property type="match status" value="1"/>
</dbReference>
<dbReference type="GO" id="GO:0006751">
    <property type="term" value="P:glutathione catabolic process"/>
    <property type="evidence" value="ECO:0007669"/>
    <property type="project" value="UniProtKB-UniRule"/>
</dbReference>
<protein>
    <recommendedName>
        <fullName evidence="3">Glutathione hydrolase</fullName>
        <ecNumber evidence="3">2.3.2.2</ecNumber>
        <ecNumber evidence="3">3.4.19.13</ecNumber>
    </recommendedName>
    <alternativeName>
        <fullName evidence="3">Gamma-glutamyltransferase</fullName>
    </alternativeName>
    <alternativeName>
        <fullName evidence="3">Gamma-glutamyltranspeptidase</fullName>
    </alternativeName>
</protein>
<dbReference type="EC" id="3.4.19.13" evidence="3"/>
<evidence type="ECO:0000313" key="5">
    <source>
        <dbReference type="EMBL" id="KAF2863187.1"/>
    </source>
</evidence>
<accession>A0A6A7C7H2</accession>
<dbReference type="InterPro" id="IPR043138">
    <property type="entry name" value="GGT_lsub"/>
</dbReference>
<comment type="catalytic activity">
    <reaction evidence="3">
        <text>an N-terminal (5-L-glutamyl)-[peptide] + an alpha-amino acid = 5-L-glutamyl amino acid + an N-terminal L-alpha-aminoacyl-[peptide]</text>
        <dbReference type="Rhea" id="RHEA:23904"/>
        <dbReference type="Rhea" id="RHEA-COMP:9780"/>
        <dbReference type="Rhea" id="RHEA-COMP:9795"/>
        <dbReference type="ChEBI" id="CHEBI:77644"/>
        <dbReference type="ChEBI" id="CHEBI:78597"/>
        <dbReference type="ChEBI" id="CHEBI:78599"/>
        <dbReference type="ChEBI" id="CHEBI:78608"/>
        <dbReference type="EC" id="2.3.2.2"/>
    </reaction>
</comment>
<feature type="binding site" evidence="2">
    <location>
        <position position="406"/>
    </location>
    <ligand>
        <name>L-glutamate</name>
        <dbReference type="ChEBI" id="CHEBI:29985"/>
    </ligand>
</feature>
<comment type="catalytic activity">
    <reaction evidence="3">
        <text>glutathione + H2O = L-cysteinylglycine + L-glutamate</text>
        <dbReference type="Rhea" id="RHEA:28807"/>
        <dbReference type="ChEBI" id="CHEBI:15377"/>
        <dbReference type="ChEBI" id="CHEBI:29985"/>
        <dbReference type="ChEBI" id="CHEBI:57925"/>
        <dbReference type="ChEBI" id="CHEBI:61694"/>
        <dbReference type="EC" id="3.4.19.13"/>
    </reaction>
</comment>
<dbReference type="NCBIfam" id="TIGR00066">
    <property type="entry name" value="g_glut_trans"/>
    <property type="match status" value="1"/>
</dbReference>
<dbReference type="PRINTS" id="PR01210">
    <property type="entry name" value="GGTRANSPTASE"/>
</dbReference>
<dbReference type="GO" id="GO:0103068">
    <property type="term" value="F:leukotriene C4 gamma-glutamyl transferase activity"/>
    <property type="evidence" value="ECO:0007669"/>
    <property type="project" value="UniProtKB-EC"/>
</dbReference>
<dbReference type="FunFam" id="1.10.246.130:FF:000001">
    <property type="entry name" value="Gamma-glutamyltransferase 5 isoform 1"/>
    <property type="match status" value="1"/>
</dbReference>
<name>A0A6A7C7H2_9PEZI</name>
<reference evidence="5" key="1">
    <citation type="journal article" date="2020" name="Stud. Mycol.">
        <title>101 Dothideomycetes genomes: a test case for predicting lifestyles and emergence of pathogens.</title>
        <authorList>
            <person name="Haridas S."/>
            <person name="Albert R."/>
            <person name="Binder M."/>
            <person name="Bloem J."/>
            <person name="Labutti K."/>
            <person name="Salamov A."/>
            <person name="Andreopoulos B."/>
            <person name="Baker S."/>
            <person name="Barry K."/>
            <person name="Bills G."/>
            <person name="Bluhm B."/>
            <person name="Cannon C."/>
            <person name="Castanera R."/>
            <person name="Culley D."/>
            <person name="Daum C."/>
            <person name="Ezra D."/>
            <person name="Gonzalez J."/>
            <person name="Henrissat B."/>
            <person name="Kuo A."/>
            <person name="Liang C."/>
            <person name="Lipzen A."/>
            <person name="Lutzoni F."/>
            <person name="Magnuson J."/>
            <person name="Mondo S."/>
            <person name="Nolan M."/>
            <person name="Ohm R."/>
            <person name="Pangilinan J."/>
            <person name="Park H.-J."/>
            <person name="Ramirez L."/>
            <person name="Alfaro M."/>
            <person name="Sun H."/>
            <person name="Tritt A."/>
            <person name="Yoshinaga Y."/>
            <person name="Zwiers L.-H."/>
            <person name="Turgeon B."/>
            <person name="Goodwin S."/>
            <person name="Spatafora J."/>
            <person name="Crous P."/>
            <person name="Grigoriev I."/>
        </authorList>
    </citation>
    <scope>NUCLEOTIDE SEQUENCE</scope>
    <source>
        <strain evidence="5">CBS 480.64</strain>
    </source>
</reference>
<keyword evidence="6" id="KW-1185">Reference proteome</keyword>
<feature type="binding site" evidence="2">
    <location>
        <position position="88"/>
    </location>
    <ligand>
        <name>L-glutamate</name>
        <dbReference type="ChEBI" id="CHEBI:29985"/>
    </ligand>
</feature>
<keyword evidence="3" id="KW-0012">Acyltransferase</keyword>
<feature type="signal peptide" evidence="4">
    <location>
        <begin position="1"/>
        <end position="20"/>
    </location>
</feature>
<dbReference type="InterPro" id="IPR043137">
    <property type="entry name" value="GGT_ssub_C"/>
</dbReference>
<dbReference type="Pfam" id="PF01019">
    <property type="entry name" value="G_glu_transpept"/>
    <property type="match status" value="1"/>
</dbReference>
<dbReference type="InterPro" id="IPR000101">
    <property type="entry name" value="GGT_peptidase"/>
</dbReference>
<dbReference type="FunFam" id="3.60.20.40:FF:000008">
    <property type="entry name" value="Gamma-glutamyltranspeptidase (Eurofung)"/>
    <property type="match status" value="1"/>
</dbReference>
<keyword evidence="3" id="KW-0378">Hydrolase</keyword>
<evidence type="ECO:0000256" key="4">
    <source>
        <dbReference type="SAM" id="SignalP"/>
    </source>
</evidence>
<dbReference type="SUPFAM" id="SSF56235">
    <property type="entry name" value="N-terminal nucleophile aminohydrolases (Ntn hydrolases)"/>
    <property type="match status" value="1"/>
</dbReference>
<dbReference type="InterPro" id="IPR029055">
    <property type="entry name" value="Ntn_hydrolases_N"/>
</dbReference>
<evidence type="ECO:0000313" key="6">
    <source>
        <dbReference type="Proteomes" id="UP000799421"/>
    </source>
</evidence>
<dbReference type="PANTHER" id="PTHR11686:SF62">
    <property type="entry name" value="GLUTATHIONE HYDROLASE"/>
    <property type="match status" value="1"/>
</dbReference>
<dbReference type="Proteomes" id="UP000799421">
    <property type="component" value="Unassembled WGS sequence"/>
</dbReference>
<dbReference type="GO" id="GO:0036374">
    <property type="term" value="F:glutathione hydrolase activity"/>
    <property type="evidence" value="ECO:0007669"/>
    <property type="project" value="UniProtKB-UniRule"/>
</dbReference>
<dbReference type="AlphaFoldDB" id="A0A6A7C7H2"/>
<feature type="active site" description="Nucleophile" evidence="1">
    <location>
        <position position="364"/>
    </location>
</feature>
<dbReference type="GO" id="GO:0005886">
    <property type="term" value="C:plasma membrane"/>
    <property type="evidence" value="ECO:0007669"/>
    <property type="project" value="TreeGrafter"/>
</dbReference>
<dbReference type="OrthoDB" id="1081007at2759"/>
<feature type="binding site" evidence="2">
    <location>
        <begin position="434"/>
        <end position="435"/>
    </location>
    <ligand>
        <name>L-glutamate</name>
        <dbReference type="ChEBI" id="CHEBI:29985"/>
    </ligand>
</feature>
<comment type="pathway">
    <text evidence="3">Sulfur metabolism; glutathione metabolism.</text>
</comment>
<dbReference type="EC" id="2.3.2.2" evidence="3"/>